<reference evidence="1" key="1">
    <citation type="submission" date="2019-04" db="EMBL/GenBank/DDBJ databases">
        <title>Evolution of Biomass-Degrading Anaerobic Consortia Revealed by Metagenomics.</title>
        <authorList>
            <person name="Peng X."/>
        </authorList>
    </citation>
    <scope>NUCLEOTIDE SEQUENCE</scope>
    <source>
        <strain evidence="1">SIG14</strain>
    </source>
</reference>
<sequence>MSFTDNLKKSLGFEEDDFGSAYGISDYGEEEFFEEEFTTISPEQTFYEIVLIRPKSVDDMDYIFDQIVEENNPVILDLKFLEKQSEKDFRQAGEILKLLRHQYGAEAILLSQSEDKNLIIVTPSRVKLVRKE</sequence>
<accession>A0A8T3VRG0</accession>
<dbReference type="InterPro" id="IPR038594">
    <property type="entry name" value="SepF-like_sf"/>
</dbReference>
<dbReference type="Pfam" id="PF04472">
    <property type="entry name" value="SepF"/>
    <property type="match status" value="1"/>
</dbReference>
<dbReference type="GO" id="GO:0051301">
    <property type="term" value="P:cell division"/>
    <property type="evidence" value="ECO:0007669"/>
    <property type="project" value="UniProtKB-KW"/>
</dbReference>
<dbReference type="Proteomes" id="UP000732619">
    <property type="component" value="Unassembled WGS sequence"/>
</dbReference>
<evidence type="ECO:0000313" key="2">
    <source>
        <dbReference type="Proteomes" id="UP000732619"/>
    </source>
</evidence>
<dbReference type="EMBL" id="SUTG01000021">
    <property type="protein sequence ID" value="MBE6512570.1"/>
    <property type="molecule type" value="Genomic_DNA"/>
</dbReference>
<name>A0A8T3VRG0_METOL</name>
<proteinExistence type="predicted"/>
<dbReference type="Gene3D" id="3.30.110.150">
    <property type="entry name" value="SepF-like protein"/>
    <property type="match status" value="1"/>
</dbReference>
<dbReference type="AlphaFoldDB" id="A0A8T3VRG0"/>
<keyword evidence="1" id="KW-0132">Cell division</keyword>
<evidence type="ECO:0000313" key="1">
    <source>
        <dbReference type="EMBL" id="MBE6512570.1"/>
    </source>
</evidence>
<gene>
    <name evidence="1" type="ORF">E7Z75_05465</name>
</gene>
<protein>
    <submittedName>
        <fullName evidence="1">Cell division protein SepF</fullName>
    </submittedName>
</protein>
<dbReference type="InterPro" id="IPR007561">
    <property type="entry name" value="Cell_div_SepF/SepF-rel"/>
</dbReference>
<keyword evidence="1" id="KW-0131">Cell cycle</keyword>
<organism evidence="1 2">
    <name type="scientific">Methanobrevibacter olleyae</name>
    <dbReference type="NCBI Taxonomy" id="294671"/>
    <lineage>
        <taxon>Archaea</taxon>
        <taxon>Methanobacteriati</taxon>
        <taxon>Methanobacteriota</taxon>
        <taxon>Methanomada group</taxon>
        <taxon>Methanobacteria</taxon>
        <taxon>Methanobacteriales</taxon>
        <taxon>Methanobacteriaceae</taxon>
        <taxon>Methanobrevibacter</taxon>
    </lineage>
</organism>
<comment type="caution">
    <text evidence="1">The sequence shown here is derived from an EMBL/GenBank/DDBJ whole genome shotgun (WGS) entry which is preliminary data.</text>
</comment>